<dbReference type="PANTHER" id="PTHR42923">
    <property type="entry name" value="PROTOPORPHYRINOGEN OXIDASE"/>
    <property type="match status" value="1"/>
</dbReference>
<dbReference type="RefSeq" id="WP_192279585.1">
    <property type="nucleotide sequence ID" value="NZ_JACZDF010000003.1"/>
</dbReference>
<name>A0ABR9DRI5_9MICO</name>
<comment type="caution">
    <text evidence="2">The sequence shown here is derived from an EMBL/GenBank/DDBJ whole genome shotgun (WGS) entry which is preliminary data.</text>
</comment>
<evidence type="ECO:0000259" key="1">
    <source>
        <dbReference type="Pfam" id="PF01593"/>
    </source>
</evidence>
<dbReference type="Gene3D" id="1.10.3110.10">
    <property type="entry name" value="protoporphyrinogen ix oxidase, domain 3"/>
    <property type="match status" value="1"/>
</dbReference>
<reference evidence="2 3" key="1">
    <citation type="submission" date="2020-09" db="EMBL/GenBank/DDBJ databases">
        <title>Flavimobilis rhizosphaerae sp. nov., isolated from rhizosphere soil of Spartina alterniflora.</title>
        <authorList>
            <person name="Hanqin C."/>
        </authorList>
    </citation>
    <scope>NUCLEOTIDE SEQUENCE [LARGE SCALE GENOMIC DNA]</scope>
    <source>
        <strain evidence="2 3">GY 10621</strain>
    </source>
</reference>
<dbReference type="Proteomes" id="UP000642107">
    <property type="component" value="Unassembled WGS sequence"/>
</dbReference>
<feature type="domain" description="Amine oxidase" evidence="1">
    <location>
        <begin position="11"/>
        <end position="494"/>
    </location>
</feature>
<accession>A0ABR9DRI5</accession>
<protein>
    <submittedName>
        <fullName evidence="2">FAD-dependent oxidoreductase</fullName>
    </submittedName>
</protein>
<evidence type="ECO:0000313" key="2">
    <source>
        <dbReference type="EMBL" id="MBD9699524.1"/>
    </source>
</evidence>
<dbReference type="SUPFAM" id="SSF54373">
    <property type="entry name" value="FAD-linked reductases, C-terminal domain"/>
    <property type="match status" value="1"/>
</dbReference>
<dbReference type="PANTHER" id="PTHR42923:SF3">
    <property type="entry name" value="PROTOPORPHYRINOGEN OXIDASE"/>
    <property type="match status" value="1"/>
</dbReference>
<dbReference type="InterPro" id="IPR002937">
    <property type="entry name" value="Amino_oxidase"/>
</dbReference>
<gene>
    <name evidence="2" type="ORF">IGS67_08475</name>
</gene>
<keyword evidence="3" id="KW-1185">Reference proteome</keyword>
<sequence length="498" mass="50273">MSRTIVVGGGVAGLTAARELARAGRSVVLLEASAHMGGSVGPLVVERGGLDGAEPQCPDDSPFERVTLDAGAESFATRSTAVADLLDELGLAGEIVTPVDAPAWVRTPDALMPLPRSGVLGIPGDLDDVRRALGTRAWLRARLDGALPASVGTRPPAGTDGVSVGHLVRARLGDDVLRAFVAPVAGGVHSASADLLDVDAVAPGLREGVARHGSLVAAAAALRAAAPAGSAVAGLRGGMHTLVAALLADLAARGVDVRRSTRVERLERTGDGWRVHTLGPARPGTFEDAVGARTSATLEADDVLVATTAAEAARLLGAHVPGSVLPELPSGHVCLVTLVLADPRLDAAPRGTGVLVAQGVNAAHGVRAKALTHSSAKWAWVRDALPDGHHAVRLSYGRLGGDPDPGDASATSLERTALHDAGQLLGVPLTPAHVVGAKVVRFGAGLPFAALGHADRVARLRDALDDVGGLHVTGAWVAGTGLASVVADARRAGTAVHS</sequence>
<dbReference type="SUPFAM" id="SSF51905">
    <property type="entry name" value="FAD/NAD(P)-binding domain"/>
    <property type="match status" value="1"/>
</dbReference>
<dbReference type="Gene3D" id="3.90.660.20">
    <property type="entry name" value="Protoporphyrinogen oxidase, mitochondrial, domain 2"/>
    <property type="match status" value="1"/>
</dbReference>
<dbReference type="InterPro" id="IPR036188">
    <property type="entry name" value="FAD/NAD-bd_sf"/>
</dbReference>
<dbReference type="EMBL" id="JACZDF010000003">
    <property type="protein sequence ID" value="MBD9699524.1"/>
    <property type="molecule type" value="Genomic_DNA"/>
</dbReference>
<dbReference type="Pfam" id="PF01593">
    <property type="entry name" value="Amino_oxidase"/>
    <property type="match status" value="1"/>
</dbReference>
<dbReference type="Gene3D" id="3.50.50.60">
    <property type="entry name" value="FAD/NAD(P)-binding domain"/>
    <property type="match status" value="1"/>
</dbReference>
<proteinExistence type="predicted"/>
<organism evidence="2 3">
    <name type="scientific">Flavimobilis rhizosphaerae</name>
    <dbReference type="NCBI Taxonomy" id="2775421"/>
    <lineage>
        <taxon>Bacteria</taxon>
        <taxon>Bacillati</taxon>
        <taxon>Actinomycetota</taxon>
        <taxon>Actinomycetes</taxon>
        <taxon>Micrococcales</taxon>
        <taxon>Jonesiaceae</taxon>
        <taxon>Flavimobilis</taxon>
    </lineage>
</organism>
<evidence type="ECO:0000313" key="3">
    <source>
        <dbReference type="Proteomes" id="UP000642107"/>
    </source>
</evidence>
<dbReference type="InterPro" id="IPR050464">
    <property type="entry name" value="Zeta_carotene_desat/Oxidored"/>
</dbReference>